<dbReference type="Gene3D" id="1.25.40.80">
    <property type="match status" value="1"/>
</dbReference>
<keyword evidence="3" id="KW-1185">Reference proteome</keyword>
<dbReference type="Proteomes" id="UP000254958">
    <property type="component" value="Unassembled WGS sequence"/>
</dbReference>
<dbReference type="Gene3D" id="1.10.10.1710">
    <property type="entry name" value="Deoxyribodipyrimidine photolyase-related"/>
    <property type="match status" value="1"/>
</dbReference>
<dbReference type="InterPro" id="IPR014729">
    <property type="entry name" value="Rossmann-like_a/b/a_fold"/>
</dbReference>
<evidence type="ECO:0000313" key="4">
    <source>
        <dbReference type="Proteomes" id="UP000562982"/>
    </source>
</evidence>
<dbReference type="Proteomes" id="UP000562982">
    <property type="component" value="Unassembled WGS sequence"/>
</dbReference>
<name>A0A370FZM8_GLULI</name>
<dbReference type="GO" id="GO:0016829">
    <property type="term" value="F:lyase activity"/>
    <property type="evidence" value="ECO:0007669"/>
    <property type="project" value="UniProtKB-KW"/>
</dbReference>
<dbReference type="PANTHER" id="PTHR38657">
    <property type="entry name" value="SLR1343 PROTEIN"/>
    <property type="match status" value="1"/>
</dbReference>
<evidence type="ECO:0000313" key="3">
    <source>
        <dbReference type="Proteomes" id="UP000254958"/>
    </source>
</evidence>
<sequence length="511" mass="58321">MRGIILVLGDQLTPTLSSLRAGDRVCDVVLMAEVVAEATYVRHHKKKIALVFAAMRHFAAELRVDGWRVDYVALGDPAKSGSLRDEVARAIVRHGATQIIVTEPGEWRLMEDMAQWPVTKLLPDNRFLADRHGFAAWAEKRKDLRMEHFYRLMRRKTGLLMEGDQPAGGKWNFDRDNRSPPPGALALPEPLRFEPDAVTCDVLQLVSRYFPDHFGDLKPFGFAVTRADAEVAFAHFLRHGLHDFGHYQDAMLSDHRFLCHSVTSVYLNLGLLDPLAMCRAVEAEWRAGRVPLNSAEGFIRQIIGWREFVRGIYWWREASYVRSNALNAHRPLPDFYWNADTTMHCVHACVTQTREEAYAHHIQRLMITGNFALLAGIDPHVLHEWYLAVYADAYEWVELPNTLGMSQFADGGLLASKPYAASGAYIHRMSDYCDSCDYDVKAREGEKACPFNLLYWHFVGRHADRLQGNSRMARVVSIWRGFAGERQAQIKRDAERFLLFLDCAPTDRYNG</sequence>
<dbReference type="Gene3D" id="1.10.579.10">
    <property type="entry name" value="DNA Cyclobutane Dipyrimidine Photolyase, subunit A, domain 3"/>
    <property type="match status" value="1"/>
</dbReference>
<dbReference type="Gene3D" id="3.40.50.620">
    <property type="entry name" value="HUPs"/>
    <property type="match status" value="1"/>
</dbReference>
<organism evidence="2 3">
    <name type="scientific">Gluconacetobacter liquefaciens</name>
    <name type="common">Acetobacter liquefaciens</name>
    <dbReference type="NCBI Taxonomy" id="89584"/>
    <lineage>
        <taxon>Bacteria</taxon>
        <taxon>Pseudomonadati</taxon>
        <taxon>Pseudomonadota</taxon>
        <taxon>Alphaproteobacteria</taxon>
        <taxon>Acetobacterales</taxon>
        <taxon>Acetobacteraceae</taxon>
        <taxon>Gluconacetobacter</taxon>
    </lineage>
</organism>
<dbReference type="InterPro" id="IPR007357">
    <property type="entry name" value="PhrB-like"/>
</dbReference>
<dbReference type="InterPro" id="IPR052551">
    <property type="entry name" value="UV-DNA_repair_photolyase"/>
</dbReference>
<dbReference type="AlphaFoldDB" id="A0A370FZM8"/>
<dbReference type="InterPro" id="IPR036134">
    <property type="entry name" value="Crypto/Photolyase_FAD-like_sf"/>
</dbReference>
<reference evidence="1 4" key="2">
    <citation type="submission" date="2020-04" db="EMBL/GenBank/DDBJ databases">
        <title>Description of novel Gluconacetobacter.</title>
        <authorList>
            <person name="Sombolestani A."/>
        </authorList>
    </citation>
    <scope>NUCLEOTIDE SEQUENCE [LARGE SCALE GENOMIC DNA]</scope>
    <source>
        <strain evidence="1 4">LMG 1382</strain>
    </source>
</reference>
<evidence type="ECO:0000313" key="1">
    <source>
        <dbReference type="EMBL" id="MBB2186998.1"/>
    </source>
</evidence>
<comment type="caution">
    <text evidence="2">The sequence shown here is derived from an EMBL/GenBank/DDBJ whole genome shotgun (WGS) entry which is preliminary data.</text>
</comment>
<accession>A0A370FZM8</accession>
<reference evidence="2 3" key="1">
    <citation type="submission" date="2018-07" db="EMBL/GenBank/DDBJ databases">
        <title>Genomic Encyclopedia of Type Strains, Phase IV (KMG-IV): sequencing the most valuable type-strain genomes for metagenomic binning, comparative biology and taxonomic classification.</title>
        <authorList>
            <person name="Goeker M."/>
        </authorList>
    </citation>
    <scope>NUCLEOTIDE SEQUENCE [LARGE SCALE GENOMIC DNA]</scope>
    <source>
        <strain evidence="2 3">DSM 5603</strain>
    </source>
</reference>
<keyword evidence="2" id="KW-0456">Lyase</keyword>
<dbReference type="PANTHER" id="PTHR38657:SF1">
    <property type="entry name" value="SLR1343 PROTEIN"/>
    <property type="match status" value="1"/>
</dbReference>
<proteinExistence type="predicted"/>
<dbReference type="SUPFAM" id="SSF48173">
    <property type="entry name" value="Cryptochrome/photolyase FAD-binding domain"/>
    <property type="match status" value="1"/>
</dbReference>
<dbReference type="EMBL" id="QQAW01000007">
    <property type="protein sequence ID" value="RDI36972.1"/>
    <property type="molecule type" value="Genomic_DNA"/>
</dbReference>
<dbReference type="RefSeq" id="WP_114727898.1">
    <property type="nucleotide sequence ID" value="NZ_BJMI01000022.1"/>
</dbReference>
<dbReference type="Pfam" id="PF04244">
    <property type="entry name" value="DPRP"/>
    <property type="match status" value="1"/>
</dbReference>
<gene>
    <name evidence="2" type="ORF">C7453_10718</name>
    <name evidence="1" type="ORF">HLH32_11505</name>
</gene>
<evidence type="ECO:0000313" key="2">
    <source>
        <dbReference type="EMBL" id="RDI36972.1"/>
    </source>
</evidence>
<dbReference type="EMBL" id="JABEQI010000006">
    <property type="protein sequence ID" value="MBB2186998.1"/>
    <property type="molecule type" value="Genomic_DNA"/>
</dbReference>
<dbReference type="OrthoDB" id="5288100at2"/>
<protein>
    <submittedName>
        <fullName evidence="1">Cryptochrome/photolyase family protein</fullName>
    </submittedName>
    <submittedName>
        <fullName evidence="2">Deoxyribodipyrimidine photolyase-related protein</fullName>
    </submittedName>
</protein>